<evidence type="ECO:0000313" key="3">
    <source>
        <dbReference type="EMBL" id="KAG5178714.1"/>
    </source>
</evidence>
<dbReference type="Pfam" id="PF09229">
    <property type="entry name" value="Aha1_N"/>
    <property type="match status" value="1"/>
</dbReference>
<dbReference type="OrthoDB" id="341421at2759"/>
<comment type="caution">
    <text evidence="3">The sequence shown here is derived from an EMBL/GenBank/DDBJ whole genome shotgun (WGS) entry which is preliminary data.</text>
</comment>
<accession>A0A835YX33</accession>
<feature type="non-terminal residue" evidence="3">
    <location>
        <position position="1"/>
    </location>
</feature>
<evidence type="ECO:0000259" key="2">
    <source>
        <dbReference type="SMART" id="SM01000"/>
    </source>
</evidence>
<dbReference type="GO" id="GO:0006457">
    <property type="term" value="P:protein folding"/>
    <property type="evidence" value="ECO:0007669"/>
    <property type="project" value="TreeGrafter"/>
</dbReference>
<dbReference type="PANTHER" id="PTHR13009">
    <property type="entry name" value="HEAT SHOCK PROTEIN 90 HSP90 CO-CHAPERONE AHA-1"/>
    <property type="match status" value="1"/>
</dbReference>
<dbReference type="SMART" id="SM01000">
    <property type="entry name" value="Aha1_N"/>
    <property type="match status" value="1"/>
</dbReference>
<dbReference type="GO" id="GO:0005829">
    <property type="term" value="C:cytosol"/>
    <property type="evidence" value="ECO:0007669"/>
    <property type="project" value="TreeGrafter"/>
</dbReference>
<dbReference type="InterPro" id="IPR015310">
    <property type="entry name" value="AHSA1-like_N"/>
</dbReference>
<evidence type="ECO:0000313" key="4">
    <source>
        <dbReference type="Proteomes" id="UP000664859"/>
    </source>
</evidence>
<feature type="domain" description="Activator of Hsp90 ATPase AHSA1-like N-terminal" evidence="2">
    <location>
        <begin position="1"/>
        <end position="130"/>
    </location>
</feature>
<reference evidence="3" key="1">
    <citation type="submission" date="2021-02" db="EMBL/GenBank/DDBJ databases">
        <title>First Annotated Genome of the Yellow-green Alga Tribonema minus.</title>
        <authorList>
            <person name="Mahan K.M."/>
        </authorList>
    </citation>
    <scope>NUCLEOTIDE SEQUENCE</scope>
    <source>
        <strain evidence="3">UTEX B ZZ1240</strain>
    </source>
</reference>
<organism evidence="3 4">
    <name type="scientific">Tribonema minus</name>
    <dbReference type="NCBI Taxonomy" id="303371"/>
    <lineage>
        <taxon>Eukaryota</taxon>
        <taxon>Sar</taxon>
        <taxon>Stramenopiles</taxon>
        <taxon>Ochrophyta</taxon>
        <taxon>PX clade</taxon>
        <taxon>Xanthophyceae</taxon>
        <taxon>Tribonematales</taxon>
        <taxon>Tribonemataceae</taxon>
        <taxon>Tribonema</taxon>
    </lineage>
</organism>
<comment type="similarity">
    <text evidence="1">Belongs to the AHA1 family.</text>
</comment>
<dbReference type="EMBL" id="JAFCMP010000513">
    <property type="protein sequence ID" value="KAG5178714.1"/>
    <property type="molecule type" value="Genomic_DNA"/>
</dbReference>
<protein>
    <submittedName>
        <fullName evidence="3">Activator of Hsp90 ATPase</fullName>
    </submittedName>
</protein>
<dbReference type="PANTHER" id="PTHR13009:SF22">
    <property type="entry name" value="LD43819P"/>
    <property type="match status" value="1"/>
</dbReference>
<proteinExistence type="inferred from homology"/>
<name>A0A835YX33_9STRA</name>
<dbReference type="SUPFAM" id="SSF103111">
    <property type="entry name" value="Activator of Hsp90 ATPase, Aha1"/>
    <property type="match status" value="1"/>
</dbReference>
<dbReference type="Gene3D" id="3.15.10.20">
    <property type="entry name" value="Activator of Hsp90 ATPase Aha1, N-terminal domain"/>
    <property type="match status" value="1"/>
</dbReference>
<dbReference type="GO" id="GO:0051087">
    <property type="term" value="F:protein-folding chaperone binding"/>
    <property type="evidence" value="ECO:0007669"/>
    <property type="project" value="InterPro"/>
</dbReference>
<sequence>WCKQRLTDLLSNVEVETPPGRIHVTRVVGIDGDASVMISRGKRRCLFEYNVTVEWEAEWNCGTCKGVMQYPDVSDDCEGKYEFAVEVDAASPPNARPYVDIFIKGERAGLRAAINEAFAAFVDEFNTRDQ</sequence>
<evidence type="ECO:0000256" key="1">
    <source>
        <dbReference type="ARBA" id="ARBA00006817"/>
    </source>
</evidence>
<dbReference type="GO" id="GO:0001671">
    <property type="term" value="F:ATPase activator activity"/>
    <property type="evidence" value="ECO:0007669"/>
    <property type="project" value="InterPro"/>
</dbReference>
<dbReference type="AlphaFoldDB" id="A0A835YX33"/>
<dbReference type="Proteomes" id="UP000664859">
    <property type="component" value="Unassembled WGS sequence"/>
</dbReference>
<keyword evidence="4" id="KW-1185">Reference proteome</keyword>
<dbReference type="InterPro" id="IPR036338">
    <property type="entry name" value="Aha1"/>
</dbReference>
<gene>
    <name evidence="3" type="ORF">JKP88DRAFT_168629</name>
</gene>